<organism evidence="2 3">
    <name type="scientific">Clostridium septicum</name>
    <dbReference type="NCBI Taxonomy" id="1504"/>
    <lineage>
        <taxon>Bacteria</taxon>
        <taxon>Bacillati</taxon>
        <taxon>Bacillota</taxon>
        <taxon>Clostridia</taxon>
        <taxon>Eubacteriales</taxon>
        <taxon>Clostridiaceae</taxon>
        <taxon>Clostridium</taxon>
    </lineage>
</organism>
<proteinExistence type="predicted"/>
<keyword evidence="1" id="KW-1133">Transmembrane helix</keyword>
<keyword evidence="1" id="KW-0472">Membrane</keyword>
<dbReference type="EMBL" id="CP023671">
    <property type="protein sequence ID" value="AYE35779.1"/>
    <property type="molecule type" value="Genomic_DNA"/>
</dbReference>
<keyword evidence="1" id="KW-0812">Transmembrane</keyword>
<feature type="transmembrane region" description="Helical" evidence="1">
    <location>
        <begin position="9"/>
        <end position="29"/>
    </location>
</feature>
<dbReference type="AlphaFoldDB" id="A0A9N7JP32"/>
<evidence type="ECO:0000256" key="1">
    <source>
        <dbReference type="SAM" id="Phobius"/>
    </source>
</evidence>
<gene>
    <name evidence="2" type="ORF">CP523_15780</name>
</gene>
<evidence type="ECO:0000313" key="3">
    <source>
        <dbReference type="Proteomes" id="UP000280586"/>
    </source>
</evidence>
<accession>A0A9N7JP32</accession>
<dbReference type="Proteomes" id="UP000280586">
    <property type="component" value="Chromosome"/>
</dbReference>
<name>A0A9N7JP32_CLOSE</name>
<dbReference type="KEGG" id="csep:CP523_15780"/>
<protein>
    <submittedName>
        <fullName evidence="2">Uncharacterized protein</fullName>
    </submittedName>
</protein>
<sequence>MKGFTNKTSYIFTILIFILAIYNISITLIDFGMISFGRQFFLIVIFLFLFIPYFKNNKKKNEIIKSGLLLEQKVQN</sequence>
<reference evidence="2 3" key="1">
    <citation type="submission" date="2017-09" db="EMBL/GenBank/DDBJ databases">
        <authorList>
            <person name="Thomas P."/>
            <person name="Seyboldt C."/>
        </authorList>
    </citation>
    <scope>NUCLEOTIDE SEQUENCE [LARGE SCALE GENOMIC DNA]</scope>
    <source>
        <strain evidence="2 3">DSM 7534</strain>
    </source>
</reference>
<evidence type="ECO:0000313" key="2">
    <source>
        <dbReference type="EMBL" id="AYE35779.1"/>
    </source>
</evidence>
<feature type="transmembrane region" description="Helical" evidence="1">
    <location>
        <begin position="35"/>
        <end position="54"/>
    </location>
</feature>